<dbReference type="Proteomes" id="UP001179483">
    <property type="component" value="Chromosome"/>
</dbReference>
<evidence type="ECO:0000313" key="1">
    <source>
        <dbReference type="EMBL" id="WCG38541.1"/>
    </source>
</evidence>
<name>A0AAE9XNH2_9LACT</name>
<dbReference type="RefSeq" id="WP_271736571.1">
    <property type="nucleotide sequence ID" value="NZ_CP116590.1"/>
</dbReference>
<dbReference type="AlphaFoldDB" id="A0AAE9XNH2"/>
<sequence length="88" mass="10165">MNKLNHKDELQMATHSGIIETKILSDYLEDLESLVVEFENERTSESMHVLAYEATRFITHLVYLNNNVLSKLIQIEELTSIDVDVEEA</sequence>
<protein>
    <submittedName>
        <fullName evidence="1">Uncharacterized protein</fullName>
    </submittedName>
</protein>
<organism evidence="1 2">
    <name type="scientific">Aerococcus urinaeequi</name>
    <dbReference type="NCBI Taxonomy" id="51665"/>
    <lineage>
        <taxon>Bacteria</taxon>
        <taxon>Bacillati</taxon>
        <taxon>Bacillota</taxon>
        <taxon>Bacilli</taxon>
        <taxon>Lactobacillales</taxon>
        <taxon>Aerococcaceae</taxon>
        <taxon>Aerococcus</taxon>
    </lineage>
</organism>
<dbReference type="EMBL" id="CP116590">
    <property type="protein sequence ID" value="WCG38541.1"/>
    <property type="molecule type" value="Genomic_DNA"/>
</dbReference>
<gene>
    <name evidence="1" type="ORF">PML80_04230</name>
</gene>
<reference evidence="1" key="1">
    <citation type="submission" date="2023-01" db="EMBL/GenBank/DDBJ databases">
        <title>Oxazolidinone resistance genes in florfenicol resistant enterococci from beef cattle and veal calves at slaughter.</title>
        <authorList>
            <person name="Biggel M."/>
        </authorList>
    </citation>
    <scope>NUCLEOTIDE SEQUENCE</scope>
    <source>
        <strain evidence="1">K79-1</strain>
    </source>
</reference>
<accession>A0AAE9XNH2</accession>
<proteinExistence type="predicted"/>
<evidence type="ECO:0000313" key="2">
    <source>
        <dbReference type="Proteomes" id="UP001179483"/>
    </source>
</evidence>